<accession>A0AAW0C179</accession>
<dbReference type="Gene3D" id="6.10.140.1350">
    <property type="match status" value="1"/>
</dbReference>
<comment type="subcellular location">
    <subcellularLocation>
        <location evidence="1">Nucleus</location>
        <location evidence="1">Nuclear pore complex</location>
    </subcellularLocation>
</comment>
<keyword evidence="6" id="KW-0906">Nuclear pore complex</keyword>
<keyword evidence="9" id="KW-0560">Oxidoreductase</keyword>
<evidence type="ECO:0000256" key="3">
    <source>
        <dbReference type="ARBA" id="ARBA00022816"/>
    </source>
</evidence>
<dbReference type="Pfam" id="PF13634">
    <property type="entry name" value="Nucleoporin_FG"/>
    <property type="match status" value="2"/>
</dbReference>
<comment type="caution">
    <text evidence="9">The sequence shown here is derived from an EMBL/GenBank/DDBJ whole genome shotgun (WGS) entry which is preliminary data.</text>
</comment>
<dbReference type="GO" id="GO:0008139">
    <property type="term" value="F:nuclear localization sequence binding"/>
    <property type="evidence" value="ECO:0007669"/>
    <property type="project" value="InterPro"/>
</dbReference>
<evidence type="ECO:0000256" key="4">
    <source>
        <dbReference type="ARBA" id="ARBA00022927"/>
    </source>
</evidence>
<feature type="region of interest" description="Disordered" evidence="8">
    <location>
        <begin position="167"/>
        <end position="234"/>
    </location>
</feature>
<keyword evidence="10" id="KW-1185">Reference proteome</keyword>
<keyword evidence="4" id="KW-0653">Protein transport</keyword>
<keyword evidence="3" id="KW-0509">mRNA transport</keyword>
<dbReference type="EC" id="1.8.5.7" evidence="9"/>
<organism evidence="9 10">
    <name type="scientific">Paramarasmius palmivorus</name>
    <dbReference type="NCBI Taxonomy" id="297713"/>
    <lineage>
        <taxon>Eukaryota</taxon>
        <taxon>Fungi</taxon>
        <taxon>Dikarya</taxon>
        <taxon>Basidiomycota</taxon>
        <taxon>Agaricomycotina</taxon>
        <taxon>Agaricomycetes</taxon>
        <taxon>Agaricomycetidae</taxon>
        <taxon>Agaricales</taxon>
        <taxon>Marasmiineae</taxon>
        <taxon>Marasmiaceae</taxon>
        <taxon>Paramarasmius</taxon>
    </lineage>
</organism>
<evidence type="ECO:0000256" key="2">
    <source>
        <dbReference type="ARBA" id="ARBA00022448"/>
    </source>
</evidence>
<feature type="region of interest" description="Disordered" evidence="8">
    <location>
        <begin position="61"/>
        <end position="152"/>
    </location>
</feature>
<feature type="compositionally biased region" description="Gly residues" evidence="8">
    <location>
        <begin position="84"/>
        <end position="94"/>
    </location>
</feature>
<dbReference type="GO" id="GO:0017056">
    <property type="term" value="F:structural constituent of nuclear pore"/>
    <property type="evidence" value="ECO:0007669"/>
    <property type="project" value="InterPro"/>
</dbReference>
<dbReference type="Proteomes" id="UP001383192">
    <property type="component" value="Unassembled WGS sequence"/>
</dbReference>
<keyword evidence="5" id="KW-0811">Translocation</keyword>
<reference evidence="9 10" key="1">
    <citation type="submission" date="2024-01" db="EMBL/GenBank/DDBJ databases">
        <title>A draft genome for a cacao thread blight-causing isolate of Paramarasmius palmivorus.</title>
        <authorList>
            <person name="Baruah I.K."/>
            <person name="Bukari Y."/>
            <person name="Amoako-Attah I."/>
            <person name="Meinhardt L.W."/>
            <person name="Bailey B.A."/>
            <person name="Cohen S.P."/>
        </authorList>
    </citation>
    <scope>NUCLEOTIDE SEQUENCE [LARGE SCALE GENOMIC DNA]</scope>
    <source>
        <strain evidence="9 10">GH-12</strain>
    </source>
</reference>
<evidence type="ECO:0000256" key="6">
    <source>
        <dbReference type="ARBA" id="ARBA00023132"/>
    </source>
</evidence>
<keyword evidence="7" id="KW-0539">Nucleus</keyword>
<feature type="compositionally biased region" description="Low complexity" evidence="8">
    <location>
        <begin position="200"/>
        <end position="219"/>
    </location>
</feature>
<evidence type="ECO:0000256" key="1">
    <source>
        <dbReference type="ARBA" id="ARBA00004567"/>
    </source>
</evidence>
<dbReference type="InterPro" id="IPR025574">
    <property type="entry name" value="Nucleoporin_FG_rpt"/>
</dbReference>
<dbReference type="EMBL" id="JAYKXP010000066">
    <property type="protein sequence ID" value="KAK7032327.1"/>
    <property type="molecule type" value="Genomic_DNA"/>
</dbReference>
<evidence type="ECO:0000256" key="8">
    <source>
        <dbReference type="SAM" id="MobiDB-lite"/>
    </source>
</evidence>
<dbReference type="GO" id="GO:0005643">
    <property type="term" value="C:nuclear pore"/>
    <property type="evidence" value="ECO:0007669"/>
    <property type="project" value="UniProtKB-SubCell"/>
</dbReference>
<gene>
    <name evidence="9" type="primary">NUP49</name>
    <name evidence="9" type="ORF">VNI00_013286</name>
</gene>
<evidence type="ECO:0000256" key="5">
    <source>
        <dbReference type="ARBA" id="ARBA00023010"/>
    </source>
</evidence>
<evidence type="ECO:0000313" key="10">
    <source>
        <dbReference type="Proteomes" id="UP001383192"/>
    </source>
</evidence>
<name>A0AAW0C179_9AGAR</name>
<evidence type="ECO:0000313" key="9">
    <source>
        <dbReference type="EMBL" id="KAK7032327.1"/>
    </source>
</evidence>
<dbReference type="AlphaFoldDB" id="A0AAW0C179"/>
<dbReference type="GO" id="GO:0051028">
    <property type="term" value="P:mRNA transport"/>
    <property type="evidence" value="ECO:0007669"/>
    <property type="project" value="UniProtKB-KW"/>
</dbReference>
<dbReference type="GO" id="GO:0015031">
    <property type="term" value="P:protein transport"/>
    <property type="evidence" value="ECO:0007669"/>
    <property type="project" value="UniProtKB-KW"/>
</dbReference>
<proteinExistence type="predicted"/>
<sequence>MAIHTSRFLMRSDSTDCPQCLAKQNHLGHPSSETPNHPLPPLSLEIPQELIPEDQLSVVRLLGNPNNSSSSQQPAAGSSIFGQSTGGTGTGTGLFGQSTQQQQGGTGTGTGLFGQSNQQQAGGTGTGLFGQSNTGTGTGLFGQNNQQQQPAAAGNSIFGQNAQQPAAGTSLFGQNNQQQGGSNLFGNTQQNNTTGGGLFGNNQQATGNSLFGQNNQTTNTGGGLFGQNTQTSNTGGGLFGQNNQNTNTSGGIFGQNNQQNAGGTGIFGQTQQGQANTGFGQPQQNAFGGGNSIFGNNAGANTGSNLFGSTQQSQLGGTGSMFGKPLGQQSQINTQQPPPFTKTTKFNDLPDQLKKVFEDIDAHIQGRVQISKDLKQRKLGEEPTKGQELVRAVHRDLSQTSTTIRNDLHFTRDLKAKADQAVQDTIIATRIIDGFKNPQLNGGYLKDHATFPLEFFARITRQTKERLAWYKATIEQIERKLSSMATQQNITPQRITSTLQAQHATFLALASRTAALDAELQKIKALYTQLWRARTGSVRDPFDGGADIEQSLGGGDLGLSSLNVR</sequence>
<evidence type="ECO:0000256" key="7">
    <source>
        <dbReference type="ARBA" id="ARBA00023242"/>
    </source>
</evidence>
<dbReference type="GO" id="GO:0016491">
    <property type="term" value="F:oxidoreductase activity"/>
    <property type="evidence" value="ECO:0007669"/>
    <property type="project" value="UniProtKB-KW"/>
</dbReference>
<feature type="compositionally biased region" description="Low complexity" evidence="8">
    <location>
        <begin position="170"/>
        <end position="193"/>
    </location>
</feature>
<dbReference type="InterPro" id="IPR024882">
    <property type="entry name" value="NUP58/p45/49"/>
</dbReference>
<keyword evidence="2" id="KW-0813">Transport</keyword>
<dbReference type="PANTHER" id="PTHR13437:SF2">
    <property type="entry name" value="NUCLEOPORIN P58_P45"/>
    <property type="match status" value="1"/>
</dbReference>
<feature type="compositionally biased region" description="Low complexity" evidence="8">
    <location>
        <begin position="141"/>
        <end position="152"/>
    </location>
</feature>
<feature type="region of interest" description="Disordered" evidence="8">
    <location>
        <begin position="21"/>
        <end position="44"/>
    </location>
</feature>
<protein>
    <submittedName>
        <fullName evidence="9">Nucleoporin nup49/NSP49 (Nuclear pore protein nup49/NSP49)</fullName>
        <ecNumber evidence="9">1.8.5.7</ecNumber>
    </submittedName>
</protein>
<dbReference type="PANTHER" id="PTHR13437">
    <property type="entry name" value="NUCLEOPORIN P58/P45 NUCLEOPORIN-LIKE PROTEIN 1"/>
    <property type="match status" value="1"/>
</dbReference>
<feature type="compositionally biased region" description="Low complexity" evidence="8">
    <location>
        <begin position="63"/>
        <end position="83"/>
    </location>
</feature>